<dbReference type="InterPro" id="IPR005467">
    <property type="entry name" value="His_kinase_dom"/>
</dbReference>
<dbReference type="PRINTS" id="PR00344">
    <property type="entry name" value="BCTRLSENSOR"/>
</dbReference>
<evidence type="ECO:0000256" key="5">
    <source>
        <dbReference type="ARBA" id="ARBA00022777"/>
    </source>
</evidence>
<name>A0A2C8FF32_9BACT</name>
<evidence type="ECO:0000256" key="4">
    <source>
        <dbReference type="ARBA" id="ARBA00022679"/>
    </source>
</evidence>
<accession>A0A2C8FF32</accession>
<dbReference type="Gene3D" id="1.10.287.130">
    <property type="match status" value="1"/>
</dbReference>
<dbReference type="InterPro" id="IPR003661">
    <property type="entry name" value="HisK_dim/P_dom"/>
</dbReference>
<dbReference type="Proteomes" id="UP000219215">
    <property type="component" value="Chromosome DPRO"/>
</dbReference>
<dbReference type="EC" id="2.7.13.3" evidence="2"/>
<dbReference type="SUPFAM" id="SSF47384">
    <property type="entry name" value="Homodimeric domain of signal transducing histidine kinase"/>
    <property type="match status" value="1"/>
</dbReference>
<dbReference type="CDD" id="cd00082">
    <property type="entry name" value="HisKA"/>
    <property type="match status" value="1"/>
</dbReference>
<keyword evidence="7" id="KW-1133">Transmembrane helix</keyword>
<keyword evidence="10" id="KW-1185">Reference proteome</keyword>
<dbReference type="SMART" id="SM00387">
    <property type="entry name" value="HATPase_c"/>
    <property type="match status" value="1"/>
</dbReference>
<dbReference type="GO" id="GO:0009927">
    <property type="term" value="F:histidine phosphotransfer kinase activity"/>
    <property type="evidence" value="ECO:0007669"/>
    <property type="project" value="TreeGrafter"/>
</dbReference>
<dbReference type="EMBL" id="LT907975">
    <property type="protein sequence ID" value="SOB60670.1"/>
    <property type="molecule type" value="Genomic_DNA"/>
</dbReference>
<evidence type="ECO:0000256" key="6">
    <source>
        <dbReference type="SAM" id="Coils"/>
    </source>
</evidence>
<dbReference type="Gene3D" id="3.30.565.10">
    <property type="entry name" value="Histidine kinase-like ATPase, C-terminal domain"/>
    <property type="match status" value="1"/>
</dbReference>
<dbReference type="SUPFAM" id="SSF55874">
    <property type="entry name" value="ATPase domain of HSP90 chaperone/DNA topoisomerase II/histidine kinase"/>
    <property type="match status" value="1"/>
</dbReference>
<evidence type="ECO:0000256" key="1">
    <source>
        <dbReference type="ARBA" id="ARBA00000085"/>
    </source>
</evidence>
<organism evidence="9 10">
    <name type="scientific">Pseudodesulfovibrio profundus</name>
    <dbReference type="NCBI Taxonomy" id="57320"/>
    <lineage>
        <taxon>Bacteria</taxon>
        <taxon>Pseudomonadati</taxon>
        <taxon>Thermodesulfobacteriota</taxon>
        <taxon>Desulfovibrionia</taxon>
        <taxon>Desulfovibrionales</taxon>
        <taxon>Desulfovibrionaceae</taxon>
    </lineage>
</organism>
<evidence type="ECO:0000313" key="9">
    <source>
        <dbReference type="EMBL" id="SOB60670.1"/>
    </source>
</evidence>
<evidence type="ECO:0000256" key="2">
    <source>
        <dbReference type="ARBA" id="ARBA00012438"/>
    </source>
</evidence>
<protein>
    <recommendedName>
        <fullName evidence="2">histidine kinase</fullName>
        <ecNumber evidence="2">2.7.13.3</ecNumber>
    </recommendedName>
</protein>
<evidence type="ECO:0000259" key="8">
    <source>
        <dbReference type="PROSITE" id="PS50109"/>
    </source>
</evidence>
<dbReference type="FunFam" id="3.30.565.10:FF:000010">
    <property type="entry name" value="Sensor histidine kinase RcsC"/>
    <property type="match status" value="1"/>
</dbReference>
<feature type="transmembrane region" description="Helical" evidence="7">
    <location>
        <begin position="46"/>
        <end position="63"/>
    </location>
</feature>
<dbReference type="KEGG" id="pprf:DPRO_3753"/>
<keyword evidence="6" id="KW-0175">Coiled coil</keyword>
<keyword evidence="7" id="KW-0812">Transmembrane</keyword>
<dbReference type="SMART" id="SM00388">
    <property type="entry name" value="HisKA"/>
    <property type="match status" value="1"/>
</dbReference>
<dbReference type="InterPro" id="IPR003594">
    <property type="entry name" value="HATPase_dom"/>
</dbReference>
<gene>
    <name evidence="9" type="primary">luxQ</name>
    <name evidence="9" type="ORF">DPRO_3753</name>
</gene>
<feature type="coiled-coil region" evidence="6">
    <location>
        <begin position="66"/>
        <end position="96"/>
    </location>
</feature>
<keyword evidence="3" id="KW-0597">Phosphoprotein</keyword>
<dbReference type="GO" id="GO:0000155">
    <property type="term" value="F:phosphorelay sensor kinase activity"/>
    <property type="evidence" value="ECO:0007669"/>
    <property type="project" value="InterPro"/>
</dbReference>
<dbReference type="AlphaFoldDB" id="A0A2C8FF32"/>
<dbReference type="RefSeq" id="WP_097013362.1">
    <property type="nucleotide sequence ID" value="NZ_LT907975.1"/>
</dbReference>
<dbReference type="GO" id="GO:0005886">
    <property type="term" value="C:plasma membrane"/>
    <property type="evidence" value="ECO:0007669"/>
    <property type="project" value="TreeGrafter"/>
</dbReference>
<dbReference type="OrthoDB" id="9813151at2"/>
<evidence type="ECO:0000313" key="10">
    <source>
        <dbReference type="Proteomes" id="UP000219215"/>
    </source>
</evidence>
<feature type="transmembrane region" description="Helical" evidence="7">
    <location>
        <begin position="9"/>
        <end position="26"/>
    </location>
</feature>
<dbReference type="Pfam" id="PF02518">
    <property type="entry name" value="HATPase_c"/>
    <property type="match status" value="1"/>
</dbReference>
<evidence type="ECO:0000256" key="7">
    <source>
        <dbReference type="SAM" id="Phobius"/>
    </source>
</evidence>
<proteinExistence type="predicted"/>
<keyword evidence="4 9" id="KW-0808">Transferase</keyword>
<dbReference type="Pfam" id="PF00512">
    <property type="entry name" value="HisKA"/>
    <property type="match status" value="1"/>
</dbReference>
<sequence>MRRVLQFELILYALILVGGFSLLSSMDGFERFHDFSRTHEDLELDEAALILPIALICLAIYSYRRKREVFQKNKAIEDARNELQEAYDRIHDLTKSKEEFMAIACHELKGPLGGAMSALKLVSKDACDSHAYEMVDLARESMNNLQLLINDVLLFSSLSQQQEIVRSAPFSLRKVVTSIERITRVTAESRGLELSVSVDDDVPERLVGHEGWLRLICLNILGNAIKFTEAGRVTFTCSYQNSPDSRLVISIGDTGPGIPLENQEMIFEPYEQVETSRWKRSKGVGLGLAVVKKIVELLNGTIYLHSSPGKGSIFTITLPVESID</sequence>
<feature type="domain" description="Histidine kinase" evidence="8">
    <location>
        <begin position="103"/>
        <end position="322"/>
    </location>
</feature>
<dbReference type="PANTHER" id="PTHR43047:SF66">
    <property type="entry name" value="HISKA"/>
    <property type="match status" value="1"/>
</dbReference>
<keyword evidence="7" id="KW-0472">Membrane</keyword>
<dbReference type="InterPro" id="IPR036890">
    <property type="entry name" value="HATPase_C_sf"/>
</dbReference>
<evidence type="ECO:0000256" key="3">
    <source>
        <dbReference type="ARBA" id="ARBA00022553"/>
    </source>
</evidence>
<dbReference type="PROSITE" id="PS50109">
    <property type="entry name" value="HIS_KIN"/>
    <property type="match status" value="1"/>
</dbReference>
<dbReference type="InterPro" id="IPR036097">
    <property type="entry name" value="HisK_dim/P_sf"/>
</dbReference>
<dbReference type="InterPro" id="IPR004358">
    <property type="entry name" value="Sig_transdc_His_kin-like_C"/>
</dbReference>
<reference evidence="10" key="1">
    <citation type="submission" date="2017-09" db="EMBL/GenBank/DDBJ databases">
        <authorList>
            <person name="Regsiter A."/>
            <person name="William W."/>
        </authorList>
    </citation>
    <scope>NUCLEOTIDE SEQUENCE [LARGE SCALE GENOMIC DNA]</scope>
    <source>
        <strain evidence="10">500-1</strain>
    </source>
</reference>
<keyword evidence="5 9" id="KW-0418">Kinase</keyword>
<dbReference type="CDD" id="cd16922">
    <property type="entry name" value="HATPase_EvgS-ArcB-TorS-like"/>
    <property type="match status" value="1"/>
</dbReference>
<dbReference type="PANTHER" id="PTHR43047">
    <property type="entry name" value="TWO-COMPONENT HISTIDINE PROTEIN KINASE"/>
    <property type="match status" value="1"/>
</dbReference>
<comment type="catalytic activity">
    <reaction evidence="1">
        <text>ATP + protein L-histidine = ADP + protein N-phospho-L-histidine.</text>
        <dbReference type="EC" id="2.7.13.3"/>
    </reaction>
</comment>